<dbReference type="GO" id="GO:0005882">
    <property type="term" value="C:intermediate filament"/>
    <property type="evidence" value="ECO:0007669"/>
    <property type="project" value="UniProtKB-KW"/>
</dbReference>
<organism evidence="3">
    <name type="scientific">Gekko gecko</name>
    <name type="common">Tokay gecko</name>
    <dbReference type="NCBI Taxonomy" id="36310"/>
    <lineage>
        <taxon>Eukaryota</taxon>
        <taxon>Metazoa</taxon>
        <taxon>Chordata</taxon>
        <taxon>Craniata</taxon>
        <taxon>Vertebrata</taxon>
        <taxon>Euteleostomi</taxon>
        <taxon>Lepidosauria</taxon>
        <taxon>Squamata</taxon>
        <taxon>Bifurcata</taxon>
        <taxon>Gekkota</taxon>
        <taxon>Gekkonidae</taxon>
        <taxon>Gekkoninae</taxon>
        <taxon>Gekko</taxon>
    </lineage>
</organism>
<dbReference type="Pfam" id="PF02422">
    <property type="entry name" value="Keratin"/>
    <property type="match status" value="1"/>
</dbReference>
<protein>
    <submittedName>
        <fullName evidence="3">Beta-keratin 22</fullName>
    </submittedName>
</protein>
<dbReference type="PANTHER" id="PTHR31203">
    <property type="entry name" value="BETA-KERATIN-RELATED PROTEIN-RELATED"/>
    <property type="match status" value="1"/>
</dbReference>
<evidence type="ECO:0000313" key="3">
    <source>
        <dbReference type="EMBL" id="ABU98610.1"/>
    </source>
</evidence>
<proteinExistence type="evidence at transcript level"/>
<dbReference type="AlphaFoldDB" id="B4X9S2"/>
<dbReference type="PANTHER" id="PTHR31203:SF1">
    <property type="entry name" value="BETA-KERATIN-RELATED PROTEIN-RELATED"/>
    <property type="match status" value="1"/>
</dbReference>
<evidence type="ECO:0000256" key="1">
    <source>
        <dbReference type="ARBA" id="ARBA00008702"/>
    </source>
</evidence>
<sequence length="117" mass="11475">MSCCVPPCGPSCAIPSCTSRPTIGLGSCGMGSGYGTSASSLGVVPGVSPACINQIPPSEVMIQPPPFVLTVPGPILAASCEPVSVGGYTPCASSGSRGGARGICVPRRRYSVCGSPC</sequence>
<reference evidence="3" key="1">
    <citation type="submission" date="2007-05" db="EMBL/GenBank/DDBJ databases">
        <title>Gene expression analysis of adhesive pads of gecko digits indicates large-scale production of cysteine-rich and glycine-rich beta-keratins.</title>
        <authorList>
            <person name="Keiper-Hrynko N.M."/>
            <person name="Ganzke T.S."/>
            <person name="Hallahan D.L."/>
            <person name="Toni M."/>
            <person name="Dalla Valle L."/>
            <person name="Alibardi L."/>
        </authorList>
    </citation>
    <scope>NUCLEOTIDE SEQUENCE</scope>
    <source>
        <tissue evidence="3">Adhesive pad epidermis</tissue>
    </source>
</reference>
<name>B4X9S2_GEKGE</name>
<dbReference type="EMBL" id="EF601720">
    <property type="protein sequence ID" value="ABU98610.1"/>
    <property type="molecule type" value="mRNA"/>
</dbReference>
<dbReference type="InterPro" id="IPR003461">
    <property type="entry name" value="Keratin"/>
</dbReference>
<accession>B4X9S2</accession>
<keyword evidence="2 3" id="KW-0416">Keratin</keyword>
<evidence type="ECO:0000256" key="2">
    <source>
        <dbReference type="ARBA" id="ARBA00022744"/>
    </source>
</evidence>
<dbReference type="GO" id="GO:0005200">
    <property type="term" value="F:structural constituent of cytoskeleton"/>
    <property type="evidence" value="ECO:0007669"/>
    <property type="project" value="InterPro"/>
</dbReference>
<comment type="similarity">
    <text evidence="1">Belongs to the avian keratin family.</text>
</comment>